<evidence type="ECO:0000313" key="2">
    <source>
        <dbReference type="EMBL" id="MBD7918001.1"/>
    </source>
</evidence>
<dbReference type="CDD" id="cd00118">
    <property type="entry name" value="LysM"/>
    <property type="match status" value="1"/>
</dbReference>
<comment type="caution">
    <text evidence="2">The sequence shown here is derived from an EMBL/GenBank/DDBJ whole genome shotgun (WGS) entry which is preliminary data.</text>
</comment>
<dbReference type="Pfam" id="PF19266">
    <property type="entry name" value="CIS_tube"/>
    <property type="match status" value="1"/>
</dbReference>
<sequence length="222" mass="24095">MAATTTAPVKAFLEIEGGQKVPCLFNPAQLQLTRENHWVGDPRPGRGVPRLRYAGSSSGVLSVDLFFDTTHDGSDVTRHTGRLLELMEVDPSLPGADEATGNLRPPTVTFHWGDLHSFTAVVAALELTFTYFSASGTPLRARAALELRQYEPSRAFGPQNPTSGTPQPHRVHRVQAGETLDRIAAQHYGDPTRWRALAQANGIEDPLDLRPGTVLSVPRGDA</sequence>
<organism evidence="2 3">
    <name type="scientific">Cellulomonas avistercoris</name>
    <dbReference type="NCBI Taxonomy" id="2762242"/>
    <lineage>
        <taxon>Bacteria</taxon>
        <taxon>Bacillati</taxon>
        <taxon>Actinomycetota</taxon>
        <taxon>Actinomycetes</taxon>
        <taxon>Micrococcales</taxon>
        <taxon>Cellulomonadaceae</taxon>
        <taxon>Cellulomonas</taxon>
    </lineage>
</organism>
<accession>A0ABR8QC85</accession>
<proteinExistence type="predicted"/>
<dbReference type="InterPro" id="IPR036779">
    <property type="entry name" value="LysM_dom_sf"/>
</dbReference>
<dbReference type="InterPro" id="IPR018392">
    <property type="entry name" value="LysM"/>
</dbReference>
<name>A0ABR8QC85_9CELL</name>
<gene>
    <name evidence="2" type="ORF">H9657_06875</name>
</gene>
<dbReference type="InterPro" id="IPR045361">
    <property type="entry name" value="CIS_tube_prot_N"/>
</dbReference>
<dbReference type="EMBL" id="JACSQV010000004">
    <property type="protein sequence ID" value="MBD7918001.1"/>
    <property type="molecule type" value="Genomic_DNA"/>
</dbReference>
<dbReference type="Proteomes" id="UP000604241">
    <property type="component" value="Unassembled WGS sequence"/>
</dbReference>
<protein>
    <submittedName>
        <fullName evidence="2">LysM peptidoglycan-binding domain-containing protein</fullName>
    </submittedName>
</protein>
<feature type="domain" description="LysM" evidence="1">
    <location>
        <begin position="170"/>
        <end position="217"/>
    </location>
</feature>
<dbReference type="Gene3D" id="3.10.350.10">
    <property type="entry name" value="LysM domain"/>
    <property type="match status" value="1"/>
</dbReference>
<dbReference type="SMART" id="SM00257">
    <property type="entry name" value="LysM"/>
    <property type="match status" value="1"/>
</dbReference>
<reference evidence="2 3" key="1">
    <citation type="submission" date="2020-08" db="EMBL/GenBank/DDBJ databases">
        <title>A Genomic Blueprint of the Chicken Gut Microbiome.</title>
        <authorList>
            <person name="Gilroy R."/>
            <person name="Ravi A."/>
            <person name="Getino M."/>
            <person name="Pursley I."/>
            <person name="Horton D.L."/>
            <person name="Alikhan N.-F."/>
            <person name="Baker D."/>
            <person name="Gharbi K."/>
            <person name="Hall N."/>
            <person name="Watson M."/>
            <person name="Adriaenssens E.M."/>
            <person name="Foster-Nyarko E."/>
            <person name="Jarju S."/>
            <person name="Secka A."/>
            <person name="Antonio M."/>
            <person name="Oren A."/>
            <person name="Chaudhuri R."/>
            <person name="La Ragione R.M."/>
            <person name="Hildebrand F."/>
            <person name="Pallen M.J."/>
        </authorList>
    </citation>
    <scope>NUCLEOTIDE SEQUENCE [LARGE SCALE GENOMIC DNA]</scope>
    <source>
        <strain evidence="2 3">Sa3CUA2</strain>
    </source>
</reference>
<dbReference type="SUPFAM" id="SSF54106">
    <property type="entry name" value="LysM domain"/>
    <property type="match status" value="1"/>
</dbReference>
<dbReference type="PROSITE" id="PS51782">
    <property type="entry name" value="LYSM"/>
    <property type="match status" value="1"/>
</dbReference>
<evidence type="ECO:0000313" key="3">
    <source>
        <dbReference type="Proteomes" id="UP000604241"/>
    </source>
</evidence>
<dbReference type="RefSeq" id="WP_191781726.1">
    <property type="nucleotide sequence ID" value="NZ_JACSQV010000004.1"/>
</dbReference>
<dbReference type="Pfam" id="PF01476">
    <property type="entry name" value="LysM"/>
    <property type="match status" value="1"/>
</dbReference>
<evidence type="ECO:0000259" key="1">
    <source>
        <dbReference type="PROSITE" id="PS51782"/>
    </source>
</evidence>
<keyword evidence="3" id="KW-1185">Reference proteome</keyword>